<keyword evidence="2 5" id="KW-0812">Transmembrane</keyword>
<feature type="domain" description="FecR protein" evidence="3">
    <location>
        <begin position="151"/>
        <end position="243"/>
    </location>
</feature>
<dbReference type="RefSeq" id="WP_317963537.1">
    <property type="nucleotide sequence ID" value="NZ_OX458333.1"/>
</dbReference>
<feature type="domain" description="FecR N-terminal" evidence="4">
    <location>
        <begin position="18"/>
        <end position="60"/>
    </location>
</feature>
<keyword evidence="6" id="KW-1185">Reference proteome</keyword>
<feature type="compositionally biased region" description="Low complexity" evidence="1">
    <location>
        <begin position="93"/>
        <end position="103"/>
    </location>
</feature>
<dbReference type="InterPro" id="IPR032623">
    <property type="entry name" value="FecR_N"/>
</dbReference>
<dbReference type="InterPro" id="IPR006860">
    <property type="entry name" value="FecR"/>
</dbReference>
<name>A0ABM9I8T0_9GAMM</name>
<accession>A0ABM9I8T0</accession>
<gene>
    <name evidence="5" type="ORF">MSZNOR_4668</name>
</gene>
<proteinExistence type="predicted"/>
<sequence>MNTPMNESDAKARDRLEQEAVAWYARRMSGNMNVGERDRFEQWRAQSPAHDSAYRKIEELWRMLEAPLIADRARRHAAKKAAEPSAADHDEVAAVPAIGPAPGKTARDRATGAPRRASSLRRRFGLAAAASLLLAVGIAFFPDYLQYPLADYRTRIGEQTAVHLADGSTVYLNTDTALNVRLDLEERSVALLRGEAEFEVAHDGLRPFRVKAGNTVMEALGTRFVVRYDGSVGTVTLLDGKVRTDHVSPRGEAIAAVDLKPGERLVFDEQTLGEIQSVDPASADAWRRGRLIMHFVALKDVIAEINRYRRGQVILFNDGLARREINVSIDIRNIDAWLDALGETLPVRIRRVGPIVLLES</sequence>
<dbReference type="PANTHER" id="PTHR30273:SF2">
    <property type="entry name" value="PROTEIN FECR"/>
    <property type="match status" value="1"/>
</dbReference>
<feature type="transmembrane region" description="Helical" evidence="2">
    <location>
        <begin position="124"/>
        <end position="145"/>
    </location>
</feature>
<evidence type="ECO:0000256" key="1">
    <source>
        <dbReference type="SAM" id="MobiDB-lite"/>
    </source>
</evidence>
<dbReference type="Pfam" id="PF16220">
    <property type="entry name" value="DUF4880"/>
    <property type="match status" value="1"/>
</dbReference>
<dbReference type="Gene3D" id="2.60.120.1440">
    <property type="match status" value="1"/>
</dbReference>
<keyword evidence="2" id="KW-0472">Membrane</keyword>
<evidence type="ECO:0000313" key="5">
    <source>
        <dbReference type="EMBL" id="CAI8961411.1"/>
    </source>
</evidence>
<evidence type="ECO:0000313" key="6">
    <source>
        <dbReference type="Proteomes" id="UP001162030"/>
    </source>
</evidence>
<feature type="compositionally biased region" description="Basic and acidic residues" evidence="1">
    <location>
        <begin position="81"/>
        <end position="92"/>
    </location>
</feature>
<dbReference type="Proteomes" id="UP001162030">
    <property type="component" value="Chromosome"/>
</dbReference>
<evidence type="ECO:0000259" key="4">
    <source>
        <dbReference type="Pfam" id="PF16220"/>
    </source>
</evidence>
<keyword evidence="2" id="KW-1133">Transmembrane helix</keyword>
<dbReference type="PANTHER" id="PTHR30273">
    <property type="entry name" value="PERIPLASMIC SIGNAL SENSOR AND SIGMA FACTOR ACTIVATOR FECR-RELATED"/>
    <property type="match status" value="1"/>
</dbReference>
<organism evidence="5 6">
    <name type="scientific">Methylocaldum szegediense</name>
    <dbReference type="NCBI Taxonomy" id="73780"/>
    <lineage>
        <taxon>Bacteria</taxon>
        <taxon>Pseudomonadati</taxon>
        <taxon>Pseudomonadota</taxon>
        <taxon>Gammaproteobacteria</taxon>
        <taxon>Methylococcales</taxon>
        <taxon>Methylococcaceae</taxon>
        <taxon>Methylocaldum</taxon>
    </lineage>
</organism>
<dbReference type="InterPro" id="IPR012373">
    <property type="entry name" value="Ferrdict_sens_TM"/>
</dbReference>
<dbReference type="Pfam" id="PF04773">
    <property type="entry name" value="FecR"/>
    <property type="match status" value="1"/>
</dbReference>
<feature type="region of interest" description="Disordered" evidence="1">
    <location>
        <begin position="81"/>
        <end position="116"/>
    </location>
</feature>
<reference evidence="5 6" key="1">
    <citation type="submission" date="2023-03" db="EMBL/GenBank/DDBJ databases">
        <authorList>
            <person name="Pearce D."/>
        </authorList>
    </citation>
    <scope>NUCLEOTIDE SEQUENCE [LARGE SCALE GENOMIC DNA]</scope>
    <source>
        <strain evidence="5">Msz</strain>
    </source>
</reference>
<dbReference type="PIRSF" id="PIRSF018266">
    <property type="entry name" value="FecR"/>
    <property type="match status" value="1"/>
</dbReference>
<protein>
    <submittedName>
        <fullName evidence="5">Transmembrane sensor</fullName>
    </submittedName>
</protein>
<dbReference type="EMBL" id="OX458333">
    <property type="protein sequence ID" value="CAI8961411.1"/>
    <property type="molecule type" value="Genomic_DNA"/>
</dbReference>
<evidence type="ECO:0000256" key="2">
    <source>
        <dbReference type="SAM" id="Phobius"/>
    </source>
</evidence>
<evidence type="ECO:0000259" key="3">
    <source>
        <dbReference type="Pfam" id="PF04773"/>
    </source>
</evidence>
<dbReference type="Gene3D" id="3.55.50.30">
    <property type="match status" value="1"/>
</dbReference>